<dbReference type="InterPro" id="IPR047793">
    <property type="entry name" value="LiaF_C"/>
</dbReference>
<evidence type="ECO:0000313" key="4">
    <source>
        <dbReference type="Proteomes" id="UP000094463"/>
    </source>
</evidence>
<dbReference type="KEGG" id="bbev:BBEV_0972"/>
<organism evidence="3 4">
    <name type="scientific">Salisediminibacterium beveridgei</name>
    <dbReference type="NCBI Taxonomy" id="632773"/>
    <lineage>
        <taxon>Bacteria</taxon>
        <taxon>Bacillati</taxon>
        <taxon>Bacillota</taxon>
        <taxon>Bacilli</taxon>
        <taxon>Bacillales</taxon>
        <taxon>Bacillaceae</taxon>
        <taxon>Salisediminibacterium</taxon>
    </lineage>
</organism>
<dbReference type="AlphaFoldDB" id="A0A1D7QTJ9"/>
<dbReference type="PIRSF" id="PIRSF031509">
    <property type="entry name" value="Cell_wall_LiaF/YvqF"/>
    <property type="match status" value="1"/>
</dbReference>
<feature type="domain" description="Cell wall-active antibiotics response LiaF-like C-terminal" evidence="2">
    <location>
        <begin position="126"/>
        <end position="234"/>
    </location>
</feature>
<protein>
    <submittedName>
        <fullName evidence="3">Transporter associated with VraSR</fullName>
    </submittedName>
</protein>
<dbReference type="InterPro" id="IPR016975">
    <property type="entry name" value="Cell_wall_LiaF"/>
</dbReference>
<evidence type="ECO:0000259" key="2">
    <source>
        <dbReference type="Pfam" id="PF09922"/>
    </source>
</evidence>
<keyword evidence="1" id="KW-0812">Transmembrane</keyword>
<feature type="transmembrane region" description="Helical" evidence="1">
    <location>
        <begin position="57"/>
        <end position="88"/>
    </location>
</feature>
<dbReference type="Proteomes" id="UP000094463">
    <property type="component" value="Chromosome"/>
</dbReference>
<reference evidence="3 4" key="1">
    <citation type="submission" date="2015-08" db="EMBL/GenBank/DDBJ databases">
        <title>The complete genome sequence of Bacillus beveridgei MLTeJB.</title>
        <authorList>
            <person name="Hanson T.E."/>
            <person name="Mesa C."/>
            <person name="Basesman S.M."/>
            <person name="Oremland R.S."/>
        </authorList>
    </citation>
    <scope>NUCLEOTIDE SEQUENCE [LARGE SCALE GENOMIC DNA]</scope>
    <source>
        <strain evidence="3 4">MLTeJB</strain>
    </source>
</reference>
<name>A0A1D7QTJ9_9BACI</name>
<keyword evidence="1" id="KW-0472">Membrane</keyword>
<dbReference type="PATRIC" id="fig|632773.3.peg.1034"/>
<dbReference type="InterPro" id="IPR024425">
    <property type="entry name" value="LiaF-like_C"/>
</dbReference>
<evidence type="ECO:0000256" key="1">
    <source>
        <dbReference type="SAM" id="Phobius"/>
    </source>
</evidence>
<keyword evidence="4" id="KW-1185">Reference proteome</keyword>
<sequence length="237" mass="26630">MLRRVPAKTMNAVILIAIAILLVELAVKGGDVIIPGIIFGFLIYLGWKNFHSLFGKIIFFIGILAFFGNVFSLVAVQFLLLALIVLFFKYVILDKEEEAIRPVFTSDEMKPGITMNKRPLLRQKVFGSQRVGEEPYSWRDVNIHGGFGDRTIDLSQTVLPDEAVISIRHLFGNITIYVPYEVDVTVHHSTMFGQFTVFEESGKLVNESVSYRNLSADGPHVKIVTSLLSGDLEVRRI</sequence>
<dbReference type="RefSeq" id="WP_069364445.1">
    <property type="nucleotide sequence ID" value="NZ_CP012502.1"/>
</dbReference>
<dbReference type="OrthoDB" id="2351415at2"/>
<proteinExistence type="predicted"/>
<dbReference type="GO" id="GO:0016020">
    <property type="term" value="C:membrane"/>
    <property type="evidence" value="ECO:0007669"/>
    <property type="project" value="InterPro"/>
</dbReference>
<dbReference type="EMBL" id="CP012502">
    <property type="protein sequence ID" value="AOM82341.1"/>
    <property type="molecule type" value="Genomic_DNA"/>
</dbReference>
<dbReference type="NCBIfam" id="NF040535">
    <property type="entry name" value="LiaF_C_term"/>
    <property type="match status" value="1"/>
</dbReference>
<gene>
    <name evidence="3" type="ORF">BBEV_0972</name>
</gene>
<feature type="transmembrane region" description="Helical" evidence="1">
    <location>
        <begin position="12"/>
        <end position="45"/>
    </location>
</feature>
<dbReference type="Pfam" id="PF09922">
    <property type="entry name" value="LiaF-like_C"/>
    <property type="match status" value="1"/>
</dbReference>
<evidence type="ECO:0000313" key="3">
    <source>
        <dbReference type="EMBL" id="AOM82341.1"/>
    </source>
</evidence>
<dbReference type="STRING" id="632773.BBEV_0972"/>
<keyword evidence="1" id="KW-1133">Transmembrane helix</keyword>
<accession>A0A1D7QTJ9</accession>